<dbReference type="Pfam" id="PF14275">
    <property type="entry name" value="DUF4362"/>
    <property type="match status" value="1"/>
</dbReference>
<protein>
    <recommendedName>
        <fullName evidence="3">Copper amine oxidase-like N-terminal domain-containing protein</fullName>
    </recommendedName>
</protein>
<keyword evidence="2" id="KW-1185">Reference proteome</keyword>
<dbReference type="AlphaFoldDB" id="A0A2V5K2P5"/>
<dbReference type="EMBL" id="QJVJ01000007">
    <property type="protein sequence ID" value="PYI53441.1"/>
    <property type="molecule type" value="Genomic_DNA"/>
</dbReference>
<organism evidence="1 2">
    <name type="scientific">Paenibacillus flagellatus</name>
    <dbReference type="NCBI Taxonomy" id="2211139"/>
    <lineage>
        <taxon>Bacteria</taxon>
        <taxon>Bacillati</taxon>
        <taxon>Bacillota</taxon>
        <taxon>Bacilli</taxon>
        <taxon>Bacillales</taxon>
        <taxon>Paenibacillaceae</taxon>
        <taxon>Paenibacillus</taxon>
    </lineage>
</organism>
<evidence type="ECO:0000313" key="1">
    <source>
        <dbReference type="EMBL" id="PYI53441.1"/>
    </source>
</evidence>
<evidence type="ECO:0000313" key="2">
    <source>
        <dbReference type="Proteomes" id="UP000247476"/>
    </source>
</evidence>
<dbReference type="InterPro" id="IPR025372">
    <property type="entry name" value="DUF4362"/>
</dbReference>
<dbReference type="Proteomes" id="UP000247476">
    <property type="component" value="Unassembled WGS sequence"/>
</dbReference>
<name>A0A2V5K2P5_9BACL</name>
<accession>A0A2V5K2P5</accession>
<gene>
    <name evidence="1" type="ORF">DLM86_16835</name>
</gene>
<comment type="caution">
    <text evidence="1">The sequence shown here is derived from an EMBL/GenBank/DDBJ whole genome shotgun (WGS) entry which is preliminary data.</text>
</comment>
<evidence type="ECO:0008006" key="3">
    <source>
        <dbReference type="Google" id="ProtNLM"/>
    </source>
</evidence>
<reference evidence="1 2" key="1">
    <citation type="submission" date="2018-05" db="EMBL/GenBank/DDBJ databases">
        <title>Paenibacillus flagellatus sp. nov., isolated from selenium mineral soil.</title>
        <authorList>
            <person name="Dai X."/>
        </authorList>
    </citation>
    <scope>NUCLEOTIDE SEQUENCE [LARGE SCALE GENOMIC DNA]</scope>
    <source>
        <strain evidence="1 2">DXL2</strain>
    </source>
</reference>
<sequence length="233" mass="26034">MQEMIILGNGGNEMKKFILGFVLGASLFSLARIEASGWLEEVVLYPVKLLVNGKLATSASDTDYPVLNYKGSAYVPIRLVAETMNAKVIFWDEEEKVISINDPRAELPRSYKPDLARQNGDVVSITEGEAYNESRLAEFALNVEHHVDDWVRIVRYTMEGDPIIRMAVYADGVIAYSADSTRDRFGGAENRKAECASLVRTAGEADGKRYTDYTLTGCGPDRESINLYRWFAK</sequence>
<proteinExistence type="predicted"/>